<dbReference type="PANTHER" id="PTHR43820:SF4">
    <property type="entry name" value="HIGH-AFFINITY BRANCHED-CHAIN AMINO ACID TRANSPORT ATP-BINDING PROTEIN LIVF"/>
    <property type="match status" value="1"/>
</dbReference>
<dbReference type="Proteomes" id="UP000072660">
    <property type="component" value="Unassembled WGS sequence"/>
</dbReference>
<keyword evidence="4 7" id="KW-0067">ATP-binding</keyword>
<dbReference type="PANTHER" id="PTHR43820">
    <property type="entry name" value="HIGH-AFFINITY BRANCHED-CHAIN AMINO ACID TRANSPORT ATP-BINDING PROTEIN LIVF"/>
    <property type="match status" value="1"/>
</dbReference>
<evidence type="ECO:0000313" key="8">
    <source>
        <dbReference type="Proteomes" id="UP000072660"/>
    </source>
</evidence>
<sequence length="235" mass="25594">MTNPALQLSGIASGYQSALVLRDLSLSIEQGAALALLGKNGMGKTTLLKTIMGYLPKVGGQMQLFGRPASRLKPEQMARAGVAYAAQERALFAEMSIRDNLRLALADERDFAERFAEICTLFPRFDERLKQKAGTLSGGEQKMLLLARALMQRPRLLLLDEISEGLQPSVIEQLAAALAFERQQRGTTLLVVEQNVGFALSVCERWQILSRGQSVAAGKSTDTGAAQQILHHLTV</sequence>
<evidence type="ECO:0000256" key="4">
    <source>
        <dbReference type="ARBA" id="ARBA00022840"/>
    </source>
</evidence>
<keyword evidence="5" id="KW-0029">Amino-acid transport</keyword>
<dbReference type="PROSITE" id="PS00211">
    <property type="entry name" value="ABC_TRANSPORTER_1"/>
    <property type="match status" value="1"/>
</dbReference>
<dbReference type="Gene3D" id="3.40.50.300">
    <property type="entry name" value="P-loop containing nucleotide triphosphate hydrolases"/>
    <property type="match status" value="1"/>
</dbReference>
<dbReference type="InterPro" id="IPR003439">
    <property type="entry name" value="ABC_transporter-like_ATP-bd"/>
</dbReference>
<evidence type="ECO:0000256" key="3">
    <source>
        <dbReference type="ARBA" id="ARBA00022741"/>
    </source>
</evidence>
<gene>
    <name evidence="7" type="ORF">AXE65_03400</name>
</gene>
<evidence type="ECO:0000256" key="1">
    <source>
        <dbReference type="ARBA" id="ARBA00005417"/>
    </source>
</evidence>
<evidence type="ECO:0000256" key="2">
    <source>
        <dbReference type="ARBA" id="ARBA00022448"/>
    </source>
</evidence>
<organism evidence="7 8">
    <name type="scientific">Ventosimonas gracilis</name>
    <dbReference type="NCBI Taxonomy" id="1680762"/>
    <lineage>
        <taxon>Bacteria</taxon>
        <taxon>Pseudomonadati</taxon>
        <taxon>Pseudomonadota</taxon>
        <taxon>Gammaproteobacteria</taxon>
        <taxon>Pseudomonadales</taxon>
        <taxon>Ventosimonadaceae</taxon>
        <taxon>Ventosimonas</taxon>
    </lineage>
</organism>
<dbReference type="EMBL" id="LSZO01000166">
    <property type="protein sequence ID" value="KXU37264.1"/>
    <property type="molecule type" value="Genomic_DNA"/>
</dbReference>
<dbReference type="AlphaFoldDB" id="A0A139SRX2"/>
<comment type="similarity">
    <text evidence="1">Belongs to the ABC transporter superfamily.</text>
</comment>
<dbReference type="GO" id="GO:0015807">
    <property type="term" value="P:L-amino acid transport"/>
    <property type="evidence" value="ECO:0007669"/>
    <property type="project" value="TreeGrafter"/>
</dbReference>
<dbReference type="CDD" id="cd03224">
    <property type="entry name" value="ABC_TM1139_LivF_branched"/>
    <property type="match status" value="1"/>
</dbReference>
<evidence type="ECO:0000256" key="5">
    <source>
        <dbReference type="ARBA" id="ARBA00022970"/>
    </source>
</evidence>
<name>A0A139SRX2_9GAMM</name>
<dbReference type="Pfam" id="PF00005">
    <property type="entry name" value="ABC_tran"/>
    <property type="match status" value="1"/>
</dbReference>
<comment type="caution">
    <text evidence="7">The sequence shown here is derived from an EMBL/GenBank/DDBJ whole genome shotgun (WGS) entry which is preliminary data.</text>
</comment>
<accession>A0A139SRX2</accession>
<dbReference type="InterPro" id="IPR003593">
    <property type="entry name" value="AAA+_ATPase"/>
</dbReference>
<reference evidence="7 8" key="1">
    <citation type="submission" date="2016-02" db="EMBL/GenBank/DDBJ databases">
        <authorList>
            <person name="Wen L."/>
            <person name="He K."/>
            <person name="Yang H."/>
        </authorList>
    </citation>
    <scope>NUCLEOTIDE SEQUENCE [LARGE SCALE GENOMIC DNA]</scope>
    <source>
        <strain evidence="7 8">CV58</strain>
    </source>
</reference>
<keyword evidence="2" id="KW-0813">Transport</keyword>
<protein>
    <submittedName>
        <fullName evidence="7">ABC transporter ATP-binding protein</fullName>
    </submittedName>
</protein>
<keyword evidence="3" id="KW-0547">Nucleotide-binding</keyword>
<evidence type="ECO:0000313" key="7">
    <source>
        <dbReference type="EMBL" id="KXU37264.1"/>
    </source>
</evidence>
<dbReference type="SMART" id="SM00382">
    <property type="entry name" value="AAA"/>
    <property type="match status" value="1"/>
</dbReference>
<dbReference type="RefSeq" id="WP_068390817.1">
    <property type="nucleotide sequence ID" value="NZ_LSZO01000166.1"/>
</dbReference>
<dbReference type="GO" id="GO:0005524">
    <property type="term" value="F:ATP binding"/>
    <property type="evidence" value="ECO:0007669"/>
    <property type="project" value="UniProtKB-KW"/>
</dbReference>
<dbReference type="SUPFAM" id="SSF52540">
    <property type="entry name" value="P-loop containing nucleoside triphosphate hydrolases"/>
    <property type="match status" value="1"/>
</dbReference>
<dbReference type="InterPro" id="IPR017871">
    <property type="entry name" value="ABC_transporter-like_CS"/>
</dbReference>
<dbReference type="PROSITE" id="PS50893">
    <property type="entry name" value="ABC_TRANSPORTER_2"/>
    <property type="match status" value="1"/>
</dbReference>
<dbReference type="InterPro" id="IPR052156">
    <property type="entry name" value="BCAA_Transport_ATP-bd_LivF"/>
</dbReference>
<dbReference type="GO" id="GO:0016887">
    <property type="term" value="F:ATP hydrolysis activity"/>
    <property type="evidence" value="ECO:0007669"/>
    <property type="project" value="InterPro"/>
</dbReference>
<evidence type="ECO:0000259" key="6">
    <source>
        <dbReference type="PROSITE" id="PS50893"/>
    </source>
</evidence>
<dbReference type="OrthoDB" id="9776369at2"/>
<dbReference type="GO" id="GO:0015658">
    <property type="term" value="F:branched-chain amino acid transmembrane transporter activity"/>
    <property type="evidence" value="ECO:0007669"/>
    <property type="project" value="TreeGrafter"/>
</dbReference>
<keyword evidence="8" id="KW-1185">Reference proteome</keyword>
<dbReference type="InterPro" id="IPR027417">
    <property type="entry name" value="P-loop_NTPase"/>
</dbReference>
<feature type="domain" description="ABC transporter" evidence="6">
    <location>
        <begin position="6"/>
        <end position="233"/>
    </location>
</feature>
<proteinExistence type="inferred from homology"/>